<dbReference type="GO" id="GO:0016491">
    <property type="term" value="F:oxidoreductase activity"/>
    <property type="evidence" value="ECO:0007669"/>
    <property type="project" value="UniProtKB-KW"/>
</dbReference>
<dbReference type="SUPFAM" id="SSF51735">
    <property type="entry name" value="NAD(P)-binding Rossmann-fold domains"/>
    <property type="match status" value="1"/>
</dbReference>
<dbReference type="PANTHER" id="PTHR43180">
    <property type="entry name" value="3-OXOACYL-(ACYL-CARRIER-PROTEIN) REDUCTASE (AFU_ORTHOLOGUE AFUA_6G11210)"/>
    <property type="match status" value="1"/>
</dbReference>
<comment type="similarity">
    <text evidence="1 4">Belongs to the short-chain dehydrogenases/reductases (SDR) family.</text>
</comment>
<dbReference type="OrthoDB" id="37659at2759"/>
<name>A0A0P7BEM6_9HYPO</name>
<dbReference type="STRING" id="78410.A0A0P7BEM6"/>
<evidence type="ECO:0000256" key="3">
    <source>
        <dbReference type="ARBA" id="ARBA00023002"/>
    </source>
</evidence>
<evidence type="ECO:0000313" key="5">
    <source>
        <dbReference type="EMBL" id="KPM41279.1"/>
    </source>
</evidence>
<dbReference type="Gene3D" id="3.40.50.720">
    <property type="entry name" value="NAD(P)-binding Rossmann-like Domain"/>
    <property type="match status" value="1"/>
</dbReference>
<dbReference type="EMBL" id="LKCW01000068">
    <property type="protein sequence ID" value="KPM41279.1"/>
    <property type="molecule type" value="Genomic_DNA"/>
</dbReference>
<gene>
    <name evidence="5" type="ORF">AK830_g5316</name>
</gene>
<dbReference type="Pfam" id="PF00106">
    <property type="entry name" value="adh_short"/>
    <property type="match status" value="1"/>
</dbReference>
<keyword evidence="6" id="KW-1185">Reference proteome</keyword>
<dbReference type="PRINTS" id="PR00081">
    <property type="entry name" value="GDHRDH"/>
</dbReference>
<evidence type="ECO:0000256" key="4">
    <source>
        <dbReference type="RuleBase" id="RU000363"/>
    </source>
</evidence>
<dbReference type="Proteomes" id="UP000050424">
    <property type="component" value="Unassembled WGS sequence"/>
</dbReference>
<protein>
    <submittedName>
        <fullName evidence="5">Uncharacterized protein</fullName>
    </submittedName>
</protein>
<keyword evidence="3" id="KW-0560">Oxidoreductase</keyword>
<dbReference type="PRINTS" id="PR00080">
    <property type="entry name" value="SDRFAMILY"/>
</dbReference>
<reference evidence="5 6" key="1">
    <citation type="submission" date="2015-09" db="EMBL/GenBank/DDBJ databases">
        <title>Draft genome of a European isolate of the apple canker pathogen Neonectria ditissima.</title>
        <authorList>
            <person name="Gomez-Cortecero A."/>
            <person name="Harrison R.J."/>
            <person name="Armitage A.D."/>
        </authorList>
    </citation>
    <scope>NUCLEOTIDE SEQUENCE [LARGE SCALE GENOMIC DNA]</scope>
    <source>
        <strain evidence="5 6">R09/05</strain>
    </source>
</reference>
<sequence length="280" mass="29806">MSISPDTSLFRTVAGKTVIVTGAAHGIGLETIRQYHAHGANVVIADLPSARKAAEDAIDDLGDASRALFVPVDIVVWDEVRTLFAAAIKRFGRVDILVANAGIMESRGFFDFEVNAEGYLEDGGSGRVVDVNLKGTMNSASVSKNAIFTCTDTDEALRHAVFHMKDNPPDADGWRGSVVLVSSTSGYFGGTEVVSYVSSKHGVLGLLRSSHRSAQQLGVRVNSVAPFVTPTFITDAYLAAWKADGLPTNSPVDVAVGILHMSLDKNMRGKCFLVGRPIPT</sequence>
<evidence type="ECO:0000256" key="2">
    <source>
        <dbReference type="ARBA" id="ARBA00022857"/>
    </source>
</evidence>
<comment type="caution">
    <text evidence="5">The sequence shown here is derived from an EMBL/GenBank/DDBJ whole genome shotgun (WGS) entry which is preliminary data.</text>
</comment>
<keyword evidence="2" id="KW-0521">NADP</keyword>
<dbReference type="InterPro" id="IPR002347">
    <property type="entry name" value="SDR_fam"/>
</dbReference>
<accession>A0A0P7BEM6</accession>
<dbReference type="PANTHER" id="PTHR43180:SF66">
    <property type="entry name" value="SHORT-CHAIN DEHYDROGENASE_REDUCTASE FAMILY PROTEIN"/>
    <property type="match status" value="1"/>
</dbReference>
<evidence type="ECO:0000256" key="1">
    <source>
        <dbReference type="ARBA" id="ARBA00006484"/>
    </source>
</evidence>
<evidence type="ECO:0000313" key="6">
    <source>
        <dbReference type="Proteomes" id="UP000050424"/>
    </source>
</evidence>
<organism evidence="5 6">
    <name type="scientific">Neonectria ditissima</name>
    <dbReference type="NCBI Taxonomy" id="78410"/>
    <lineage>
        <taxon>Eukaryota</taxon>
        <taxon>Fungi</taxon>
        <taxon>Dikarya</taxon>
        <taxon>Ascomycota</taxon>
        <taxon>Pezizomycotina</taxon>
        <taxon>Sordariomycetes</taxon>
        <taxon>Hypocreomycetidae</taxon>
        <taxon>Hypocreales</taxon>
        <taxon>Nectriaceae</taxon>
        <taxon>Neonectria</taxon>
    </lineage>
</organism>
<dbReference type="AlphaFoldDB" id="A0A0P7BEM6"/>
<proteinExistence type="inferred from homology"/>
<dbReference type="InterPro" id="IPR036291">
    <property type="entry name" value="NAD(P)-bd_dom_sf"/>
</dbReference>